<comment type="caution">
    <text evidence="2">The sequence shown here is derived from an EMBL/GenBank/DDBJ whole genome shotgun (WGS) entry which is preliminary data.</text>
</comment>
<dbReference type="AlphaFoldDB" id="A0A4Z2HG19"/>
<evidence type="ECO:0000313" key="2">
    <source>
        <dbReference type="EMBL" id="TNN64480.1"/>
    </source>
</evidence>
<keyword evidence="3" id="KW-1185">Reference proteome</keyword>
<gene>
    <name evidence="2" type="ORF">EYF80_025331</name>
</gene>
<dbReference type="Proteomes" id="UP000314294">
    <property type="component" value="Unassembled WGS sequence"/>
</dbReference>
<protein>
    <submittedName>
        <fullName evidence="2">Uncharacterized protein</fullName>
    </submittedName>
</protein>
<evidence type="ECO:0000256" key="1">
    <source>
        <dbReference type="SAM" id="MobiDB-lite"/>
    </source>
</evidence>
<name>A0A4Z2HG19_9TELE</name>
<proteinExistence type="predicted"/>
<organism evidence="2 3">
    <name type="scientific">Liparis tanakae</name>
    <name type="common">Tanaka's snailfish</name>
    <dbReference type="NCBI Taxonomy" id="230148"/>
    <lineage>
        <taxon>Eukaryota</taxon>
        <taxon>Metazoa</taxon>
        <taxon>Chordata</taxon>
        <taxon>Craniata</taxon>
        <taxon>Vertebrata</taxon>
        <taxon>Euteleostomi</taxon>
        <taxon>Actinopterygii</taxon>
        <taxon>Neopterygii</taxon>
        <taxon>Teleostei</taxon>
        <taxon>Neoteleostei</taxon>
        <taxon>Acanthomorphata</taxon>
        <taxon>Eupercaria</taxon>
        <taxon>Perciformes</taxon>
        <taxon>Cottioidei</taxon>
        <taxon>Cottales</taxon>
        <taxon>Liparidae</taxon>
        <taxon>Liparis</taxon>
    </lineage>
</organism>
<sequence length="190" mass="21542">MATPLLKSLQQQACRFDGSVMERSRFDSVDLDWTAQPNDGRGAERNRERPGEGEKERRREGETQRIMASEETGDYNDSCDYPPSQTYNHRAISFSNTKKRCREVREKANTLHSTAGIRGVNRFTDGIPSGCSRLLAVPGQVQEFLTVAGQKPHRGRLPRLLRGQESLNIGRRSVPRKQGASRPFRQTKQQ</sequence>
<dbReference type="EMBL" id="SRLO01000252">
    <property type="protein sequence ID" value="TNN64480.1"/>
    <property type="molecule type" value="Genomic_DNA"/>
</dbReference>
<feature type="region of interest" description="Disordered" evidence="1">
    <location>
        <begin position="27"/>
        <end position="84"/>
    </location>
</feature>
<feature type="compositionally biased region" description="Basic and acidic residues" evidence="1">
    <location>
        <begin position="41"/>
        <end position="63"/>
    </location>
</feature>
<evidence type="ECO:0000313" key="3">
    <source>
        <dbReference type="Proteomes" id="UP000314294"/>
    </source>
</evidence>
<accession>A0A4Z2HG19</accession>
<feature type="region of interest" description="Disordered" evidence="1">
    <location>
        <begin position="164"/>
        <end position="190"/>
    </location>
</feature>
<reference evidence="2 3" key="1">
    <citation type="submission" date="2019-03" db="EMBL/GenBank/DDBJ databases">
        <title>First draft genome of Liparis tanakae, snailfish: a comprehensive survey of snailfish specific genes.</title>
        <authorList>
            <person name="Kim W."/>
            <person name="Song I."/>
            <person name="Jeong J.-H."/>
            <person name="Kim D."/>
            <person name="Kim S."/>
            <person name="Ryu S."/>
            <person name="Song J.Y."/>
            <person name="Lee S.K."/>
        </authorList>
    </citation>
    <scope>NUCLEOTIDE SEQUENCE [LARGE SCALE GENOMIC DNA]</scope>
    <source>
        <tissue evidence="2">Muscle</tissue>
    </source>
</reference>